<dbReference type="Proteomes" id="UP000324222">
    <property type="component" value="Unassembled WGS sequence"/>
</dbReference>
<accession>A0A5B7DBA1</accession>
<dbReference type="AlphaFoldDB" id="A0A5B7DBA1"/>
<gene>
    <name evidence="2" type="ORF">E2C01_011286</name>
</gene>
<organism evidence="2 3">
    <name type="scientific">Portunus trituberculatus</name>
    <name type="common">Swimming crab</name>
    <name type="synonym">Neptunus trituberculatus</name>
    <dbReference type="NCBI Taxonomy" id="210409"/>
    <lineage>
        <taxon>Eukaryota</taxon>
        <taxon>Metazoa</taxon>
        <taxon>Ecdysozoa</taxon>
        <taxon>Arthropoda</taxon>
        <taxon>Crustacea</taxon>
        <taxon>Multicrustacea</taxon>
        <taxon>Malacostraca</taxon>
        <taxon>Eumalacostraca</taxon>
        <taxon>Eucarida</taxon>
        <taxon>Decapoda</taxon>
        <taxon>Pleocyemata</taxon>
        <taxon>Brachyura</taxon>
        <taxon>Eubrachyura</taxon>
        <taxon>Portunoidea</taxon>
        <taxon>Portunidae</taxon>
        <taxon>Portuninae</taxon>
        <taxon>Portunus</taxon>
    </lineage>
</organism>
<reference evidence="2 3" key="1">
    <citation type="submission" date="2019-05" db="EMBL/GenBank/DDBJ databases">
        <title>Another draft genome of Portunus trituberculatus and its Hox gene families provides insights of decapod evolution.</title>
        <authorList>
            <person name="Jeong J.-H."/>
            <person name="Song I."/>
            <person name="Kim S."/>
            <person name="Choi T."/>
            <person name="Kim D."/>
            <person name="Ryu S."/>
            <person name="Kim W."/>
        </authorList>
    </citation>
    <scope>NUCLEOTIDE SEQUENCE [LARGE SCALE GENOMIC DNA]</scope>
    <source>
        <tissue evidence="2">Muscle</tissue>
    </source>
</reference>
<sequence>MAEGNGISSQVVTIITGKTGNQGPYSLIQEPLTMWQDGKSVTDHFHTDWGITTPCPVCLTHLILSSCKCGESRLGGPQDTRRQRGGSVDHLPDSRHTAFVNPLASKPSSQAQSYNILTFLHKVSIWNRCRIRAQDRLTHRCISRPSSRLYAGTPFWPFQTIASLTLECYLRGEGIPMAQKHNLGSIGGAVAFHHHIVSQGWWPTVNLDAARVYGIPASFLHTVENSLALHVVSLNTVIAHCASNLQ</sequence>
<keyword evidence="3" id="KW-1185">Reference proteome</keyword>
<evidence type="ECO:0000313" key="3">
    <source>
        <dbReference type="Proteomes" id="UP000324222"/>
    </source>
</evidence>
<dbReference type="EMBL" id="VSRR010000676">
    <property type="protein sequence ID" value="MPC18405.1"/>
    <property type="molecule type" value="Genomic_DNA"/>
</dbReference>
<evidence type="ECO:0000313" key="2">
    <source>
        <dbReference type="EMBL" id="MPC18405.1"/>
    </source>
</evidence>
<name>A0A5B7DBA1_PORTR</name>
<proteinExistence type="predicted"/>
<comment type="caution">
    <text evidence="2">The sequence shown here is derived from an EMBL/GenBank/DDBJ whole genome shotgun (WGS) entry which is preliminary data.</text>
</comment>
<evidence type="ECO:0000256" key="1">
    <source>
        <dbReference type="SAM" id="MobiDB-lite"/>
    </source>
</evidence>
<protein>
    <submittedName>
        <fullName evidence="2">Uncharacterized protein</fullName>
    </submittedName>
</protein>
<feature type="region of interest" description="Disordered" evidence="1">
    <location>
        <begin position="73"/>
        <end position="93"/>
    </location>
</feature>